<accession>A0A9P4QXJ4</accession>
<comment type="caution">
    <text evidence="2">The sequence shown here is derived from an EMBL/GenBank/DDBJ whole genome shotgun (WGS) entry which is preliminary data.</text>
</comment>
<keyword evidence="1" id="KW-0472">Membrane</keyword>
<proteinExistence type="predicted"/>
<keyword evidence="3" id="KW-1185">Reference proteome</keyword>
<gene>
    <name evidence="2" type="ORF">EJ04DRAFT_563092</name>
</gene>
<reference evidence="2" key="1">
    <citation type="journal article" date="2020" name="Stud. Mycol.">
        <title>101 Dothideomycetes genomes: a test case for predicting lifestyles and emergence of pathogens.</title>
        <authorList>
            <person name="Haridas S."/>
            <person name="Albert R."/>
            <person name="Binder M."/>
            <person name="Bloem J."/>
            <person name="Labutti K."/>
            <person name="Salamov A."/>
            <person name="Andreopoulos B."/>
            <person name="Baker S."/>
            <person name="Barry K."/>
            <person name="Bills G."/>
            <person name="Bluhm B."/>
            <person name="Cannon C."/>
            <person name="Castanera R."/>
            <person name="Culley D."/>
            <person name="Daum C."/>
            <person name="Ezra D."/>
            <person name="Gonzalez J."/>
            <person name="Henrissat B."/>
            <person name="Kuo A."/>
            <person name="Liang C."/>
            <person name="Lipzen A."/>
            <person name="Lutzoni F."/>
            <person name="Magnuson J."/>
            <person name="Mondo S."/>
            <person name="Nolan M."/>
            <person name="Ohm R."/>
            <person name="Pangilinan J."/>
            <person name="Park H.-J."/>
            <person name="Ramirez L."/>
            <person name="Alfaro M."/>
            <person name="Sun H."/>
            <person name="Tritt A."/>
            <person name="Yoshinaga Y."/>
            <person name="Zwiers L.-H."/>
            <person name="Turgeon B."/>
            <person name="Goodwin S."/>
            <person name="Spatafora J."/>
            <person name="Crous P."/>
            <person name="Grigoriev I."/>
        </authorList>
    </citation>
    <scope>NUCLEOTIDE SEQUENCE</scope>
    <source>
        <strain evidence="2">CBS 125425</strain>
    </source>
</reference>
<evidence type="ECO:0000313" key="2">
    <source>
        <dbReference type="EMBL" id="KAF2735768.1"/>
    </source>
</evidence>
<protein>
    <submittedName>
        <fullName evidence="2">Uncharacterized protein</fullName>
    </submittedName>
</protein>
<name>A0A9P4QXJ4_9PLEO</name>
<keyword evidence="1" id="KW-1133">Transmembrane helix</keyword>
<evidence type="ECO:0000256" key="1">
    <source>
        <dbReference type="SAM" id="Phobius"/>
    </source>
</evidence>
<dbReference type="AlphaFoldDB" id="A0A9P4QXJ4"/>
<dbReference type="OrthoDB" id="3687641at2759"/>
<keyword evidence="1" id="KW-0812">Transmembrane</keyword>
<sequence>MSRRETQRQRLRPLHLVTALHRPISDPIIPTHRNSNITSIDLDATRQDILALPSPYHDEHRTSSPPLPHATPRPSFLSAFFSRFKYHPLDAEEKEGAEADAHSSHSSTSSLPHHCAWSNHVVERAPQDEGHCTALLFSALLLSLLFNFFLVFNGPLVCLGGEKRISVLGGNSGVGEMGGSGGVVYTDDGKRVRFGMFGELACLGVLSGEDKEGGEKRKECLEYLRERVECWADDGLEVGRIVGGGWVFGGGVGEGSECRNETREWLYEVTACGEGGCKGKAFYHSEEEMRGFREKEEEELKKWKTEHRHDGHGT</sequence>
<evidence type="ECO:0000313" key="3">
    <source>
        <dbReference type="Proteomes" id="UP000799444"/>
    </source>
</evidence>
<feature type="transmembrane region" description="Helical" evidence="1">
    <location>
        <begin position="134"/>
        <end position="152"/>
    </location>
</feature>
<dbReference type="EMBL" id="ML996132">
    <property type="protein sequence ID" value="KAF2735768.1"/>
    <property type="molecule type" value="Genomic_DNA"/>
</dbReference>
<organism evidence="2 3">
    <name type="scientific">Polyplosphaeria fusca</name>
    <dbReference type="NCBI Taxonomy" id="682080"/>
    <lineage>
        <taxon>Eukaryota</taxon>
        <taxon>Fungi</taxon>
        <taxon>Dikarya</taxon>
        <taxon>Ascomycota</taxon>
        <taxon>Pezizomycotina</taxon>
        <taxon>Dothideomycetes</taxon>
        <taxon>Pleosporomycetidae</taxon>
        <taxon>Pleosporales</taxon>
        <taxon>Tetraplosphaeriaceae</taxon>
        <taxon>Polyplosphaeria</taxon>
    </lineage>
</organism>
<dbReference type="Proteomes" id="UP000799444">
    <property type="component" value="Unassembled WGS sequence"/>
</dbReference>